<name>A0A557P7J5_9VIBR</name>
<sequence length="212" mass="23555">MVTNRFQRWLTKKNESLEGSQEVGAQLTAQAEDVVDSTDANSNAETFIAPKTDSSISINQQPNAMTSQDDGSEGETTQDSSLTTIAHVFADGFSKQEKQQQLRALFHSDEFSGIDPLDSYNMDYTKVKSLSKDVADTLRSWHKRVEEVFDDDEALEMTDIDPEKLELGQGEQEPFETEETVKSEINKNNAASTGEEGRFAKVEMGIDNKKSG</sequence>
<feature type="region of interest" description="Disordered" evidence="1">
    <location>
        <begin position="152"/>
        <end position="212"/>
    </location>
</feature>
<feature type="region of interest" description="Disordered" evidence="1">
    <location>
        <begin position="31"/>
        <end position="79"/>
    </location>
</feature>
<comment type="caution">
    <text evidence="2">The sequence shown here is derived from an EMBL/GenBank/DDBJ whole genome shotgun (WGS) entry which is preliminary data.</text>
</comment>
<dbReference type="OrthoDB" id="6399678at2"/>
<dbReference type="Pfam" id="PF11748">
    <property type="entry name" value="DUF3306"/>
    <property type="match status" value="1"/>
</dbReference>
<evidence type="ECO:0000313" key="3">
    <source>
        <dbReference type="Proteomes" id="UP000319828"/>
    </source>
</evidence>
<organism evidence="2 3">
    <name type="scientific">Vibrio algivorus</name>
    <dbReference type="NCBI Taxonomy" id="1667024"/>
    <lineage>
        <taxon>Bacteria</taxon>
        <taxon>Pseudomonadati</taxon>
        <taxon>Pseudomonadota</taxon>
        <taxon>Gammaproteobacteria</taxon>
        <taxon>Vibrionales</taxon>
        <taxon>Vibrionaceae</taxon>
        <taxon>Vibrio</taxon>
    </lineage>
</organism>
<reference evidence="2 3" key="1">
    <citation type="submission" date="2019-07" db="EMBL/GenBank/DDBJ databases">
        <title>The draft genome sequence of Vibrio algivorus M1486.</title>
        <authorList>
            <person name="Meng X."/>
        </authorList>
    </citation>
    <scope>NUCLEOTIDE SEQUENCE [LARGE SCALE GENOMIC DNA]</scope>
    <source>
        <strain evidence="2 3">M1486</strain>
    </source>
</reference>
<dbReference type="AlphaFoldDB" id="A0A557P7J5"/>
<feature type="compositionally biased region" description="Basic and acidic residues" evidence="1">
    <location>
        <begin position="195"/>
        <end position="212"/>
    </location>
</feature>
<dbReference type="InterPro" id="IPR021735">
    <property type="entry name" value="DUF3306"/>
</dbReference>
<feature type="compositionally biased region" description="Polar residues" evidence="1">
    <location>
        <begin position="52"/>
        <end position="79"/>
    </location>
</feature>
<gene>
    <name evidence="2" type="ORF">FOF44_08980</name>
</gene>
<dbReference type="EMBL" id="VMKJ01000015">
    <property type="protein sequence ID" value="TVO36624.1"/>
    <property type="molecule type" value="Genomic_DNA"/>
</dbReference>
<dbReference type="RefSeq" id="WP_144388131.1">
    <property type="nucleotide sequence ID" value="NZ_CANNCB010000023.1"/>
</dbReference>
<protein>
    <submittedName>
        <fullName evidence="2">DUF3306 domain-containing protein</fullName>
    </submittedName>
</protein>
<evidence type="ECO:0000313" key="2">
    <source>
        <dbReference type="EMBL" id="TVO36624.1"/>
    </source>
</evidence>
<evidence type="ECO:0000256" key="1">
    <source>
        <dbReference type="SAM" id="MobiDB-lite"/>
    </source>
</evidence>
<accession>A0A557P7J5</accession>
<proteinExistence type="predicted"/>
<dbReference type="Proteomes" id="UP000319828">
    <property type="component" value="Unassembled WGS sequence"/>
</dbReference>